<evidence type="ECO:0000313" key="1">
    <source>
        <dbReference type="EMBL" id="MDR6241228.1"/>
    </source>
</evidence>
<organism evidence="1 2">
    <name type="scientific">Aureibacter tunicatorum</name>
    <dbReference type="NCBI Taxonomy" id="866807"/>
    <lineage>
        <taxon>Bacteria</taxon>
        <taxon>Pseudomonadati</taxon>
        <taxon>Bacteroidota</taxon>
        <taxon>Cytophagia</taxon>
        <taxon>Cytophagales</taxon>
        <taxon>Persicobacteraceae</taxon>
        <taxon>Aureibacter</taxon>
    </lineage>
</organism>
<accession>A0AAE4BUX8</accession>
<comment type="caution">
    <text evidence="1">The sequence shown here is derived from an EMBL/GenBank/DDBJ whole genome shotgun (WGS) entry which is preliminary data.</text>
</comment>
<reference evidence="1" key="1">
    <citation type="submission" date="2023-07" db="EMBL/GenBank/DDBJ databases">
        <title>Genomic Encyclopedia of Type Strains, Phase IV (KMG-IV): sequencing the most valuable type-strain genomes for metagenomic binning, comparative biology and taxonomic classification.</title>
        <authorList>
            <person name="Goeker M."/>
        </authorList>
    </citation>
    <scope>NUCLEOTIDE SEQUENCE</scope>
    <source>
        <strain evidence="1">DSM 26174</strain>
    </source>
</reference>
<name>A0AAE4BUX8_9BACT</name>
<keyword evidence="2" id="KW-1185">Reference proteome</keyword>
<sequence>MRHRNPKDYSSGDCSGLSPDSLEAMHDFLIKAMQKYYLATIIHKTFTGKKKEA</sequence>
<protein>
    <submittedName>
        <fullName evidence="1">Uncharacterized protein</fullName>
    </submittedName>
</protein>
<gene>
    <name evidence="1" type="ORF">HNQ88_004306</name>
</gene>
<evidence type="ECO:0000313" key="2">
    <source>
        <dbReference type="Proteomes" id="UP001185092"/>
    </source>
</evidence>
<proteinExistence type="predicted"/>
<dbReference type="AlphaFoldDB" id="A0AAE4BUX8"/>
<dbReference type="Proteomes" id="UP001185092">
    <property type="component" value="Unassembled WGS sequence"/>
</dbReference>
<dbReference type="EMBL" id="JAVDQD010000007">
    <property type="protein sequence ID" value="MDR6241228.1"/>
    <property type="molecule type" value="Genomic_DNA"/>
</dbReference>